<dbReference type="AlphaFoldDB" id="A0A0F9QME6"/>
<keyword evidence="1" id="KW-0812">Transmembrane</keyword>
<keyword evidence="1" id="KW-1133">Transmembrane helix</keyword>
<dbReference type="InterPro" id="IPR027383">
    <property type="entry name" value="Znf_put"/>
</dbReference>
<gene>
    <name evidence="3" type="ORF">LCGC14_0684200</name>
</gene>
<evidence type="ECO:0000259" key="2">
    <source>
        <dbReference type="Pfam" id="PF13490"/>
    </source>
</evidence>
<feature type="domain" description="Putative zinc-finger" evidence="2">
    <location>
        <begin position="7"/>
        <end position="35"/>
    </location>
</feature>
<proteinExistence type="predicted"/>
<name>A0A0F9QME6_9ZZZZ</name>
<feature type="transmembrane region" description="Helical" evidence="1">
    <location>
        <begin position="76"/>
        <end position="101"/>
    </location>
</feature>
<dbReference type="Pfam" id="PF13490">
    <property type="entry name" value="zf-HC2"/>
    <property type="match status" value="1"/>
</dbReference>
<comment type="caution">
    <text evidence="3">The sequence shown here is derived from an EMBL/GenBank/DDBJ whole genome shotgun (WGS) entry which is preliminary data.</text>
</comment>
<reference evidence="3" key="1">
    <citation type="journal article" date="2015" name="Nature">
        <title>Complex archaea that bridge the gap between prokaryotes and eukaryotes.</title>
        <authorList>
            <person name="Spang A."/>
            <person name="Saw J.H."/>
            <person name="Jorgensen S.L."/>
            <person name="Zaremba-Niedzwiedzka K."/>
            <person name="Martijn J."/>
            <person name="Lind A.E."/>
            <person name="van Eijk R."/>
            <person name="Schleper C."/>
            <person name="Guy L."/>
            <person name="Ettema T.J."/>
        </authorList>
    </citation>
    <scope>NUCLEOTIDE SEQUENCE</scope>
</reference>
<sequence>MKCLSIEQIYLFIEKELPLSENKKIEEHLATCRKCKNALEERRHLLQASENLPLWQTPPDFTQQVMARIFPTRVPLSAWLTAAYAGFGSIILAIFILVLVIGQNFSSLLTSLNHSLWNFVRNFSPAFVKLFKVASLFVKTLQQFFEYIIKAFASLTTIINPQVQIIIITITIILIAFSIYGIKRKILIGEKA</sequence>
<accession>A0A0F9QME6</accession>
<evidence type="ECO:0000313" key="3">
    <source>
        <dbReference type="EMBL" id="KKN45310.1"/>
    </source>
</evidence>
<keyword evidence="1" id="KW-0472">Membrane</keyword>
<feature type="transmembrane region" description="Helical" evidence="1">
    <location>
        <begin position="163"/>
        <end position="182"/>
    </location>
</feature>
<evidence type="ECO:0000256" key="1">
    <source>
        <dbReference type="SAM" id="Phobius"/>
    </source>
</evidence>
<protein>
    <recommendedName>
        <fullName evidence="2">Putative zinc-finger domain-containing protein</fullName>
    </recommendedName>
</protein>
<dbReference type="EMBL" id="LAZR01001397">
    <property type="protein sequence ID" value="KKN45310.1"/>
    <property type="molecule type" value="Genomic_DNA"/>
</dbReference>
<organism evidence="3">
    <name type="scientific">marine sediment metagenome</name>
    <dbReference type="NCBI Taxonomy" id="412755"/>
    <lineage>
        <taxon>unclassified sequences</taxon>
        <taxon>metagenomes</taxon>
        <taxon>ecological metagenomes</taxon>
    </lineage>
</organism>